<dbReference type="SUPFAM" id="SSF53850">
    <property type="entry name" value="Periplasmic binding protein-like II"/>
    <property type="match status" value="1"/>
</dbReference>
<organism evidence="3 4">
    <name type="scientific">Aspergillus bertholletiae</name>
    <dbReference type="NCBI Taxonomy" id="1226010"/>
    <lineage>
        <taxon>Eukaryota</taxon>
        <taxon>Fungi</taxon>
        <taxon>Dikarya</taxon>
        <taxon>Ascomycota</taxon>
        <taxon>Pezizomycotina</taxon>
        <taxon>Eurotiomycetes</taxon>
        <taxon>Eurotiomycetidae</taxon>
        <taxon>Eurotiales</taxon>
        <taxon>Aspergillaceae</taxon>
        <taxon>Aspergillus</taxon>
        <taxon>Aspergillus subgen. Circumdati</taxon>
    </lineage>
</organism>
<feature type="signal peptide" evidence="1">
    <location>
        <begin position="1"/>
        <end position="22"/>
    </location>
</feature>
<evidence type="ECO:0000259" key="2">
    <source>
        <dbReference type="Pfam" id="PF12849"/>
    </source>
</evidence>
<dbReference type="InterPro" id="IPR024370">
    <property type="entry name" value="PBP_domain"/>
</dbReference>
<dbReference type="AlphaFoldDB" id="A0A5N7BMC8"/>
<keyword evidence="1" id="KW-0732">Signal</keyword>
<feature type="chain" id="PRO_5024908405" description="PBP domain-containing protein" evidence="1">
    <location>
        <begin position="23"/>
        <end position="344"/>
    </location>
</feature>
<sequence length="344" mass="38404">MRFPSSLSISATLAVSLYNALAAADIYNGGCTGDNPVKLRIGNGGAGQSGLVKELATHFIQNQTNSCQDTSKVFSIEWVTGDTTETINNLKTKKVDVGITYHKTAEQIAINAGFASGCLYKDDNSTTPCFGGAENCQGYEMERPCYSFRDHFYLAGPKNNTAGIRDEDDITEAFSKLYSAAQNGTARFLSRFDKSATNIKDSELWIAIGQVPWAIAYSKWYHQYIDYPIEALTTAIKLSEYTITDRGTYLTLRNRDHDLASELEIYKRGDEYEELLNPADMITATDSENRELAREFVKWVLSNEGQDIIANFHKQDGYCLYRGFPTQDGEGEEIEASDCKWEIN</sequence>
<keyword evidence="4" id="KW-1185">Reference proteome</keyword>
<dbReference type="Pfam" id="PF12849">
    <property type="entry name" value="PBP_like_2"/>
    <property type="match status" value="1"/>
</dbReference>
<protein>
    <recommendedName>
        <fullName evidence="2">PBP domain-containing protein</fullName>
    </recommendedName>
</protein>
<dbReference type="InterPro" id="IPR052738">
    <property type="entry name" value="ABC-Tungstate_binding"/>
</dbReference>
<evidence type="ECO:0000256" key="1">
    <source>
        <dbReference type="SAM" id="SignalP"/>
    </source>
</evidence>
<dbReference type="Proteomes" id="UP000326198">
    <property type="component" value="Unassembled WGS sequence"/>
</dbReference>
<proteinExistence type="predicted"/>
<reference evidence="3 4" key="1">
    <citation type="submission" date="2019-04" db="EMBL/GenBank/DDBJ databases">
        <title>Friends and foes A comparative genomics studyof 23 Aspergillus species from section Flavi.</title>
        <authorList>
            <consortium name="DOE Joint Genome Institute"/>
            <person name="Kjaerbolling I."/>
            <person name="Vesth T."/>
            <person name="Frisvad J.C."/>
            <person name="Nybo J.L."/>
            <person name="Theobald S."/>
            <person name="Kildgaard S."/>
            <person name="Isbrandt T."/>
            <person name="Kuo A."/>
            <person name="Sato A."/>
            <person name="Lyhne E.K."/>
            <person name="Kogle M.E."/>
            <person name="Wiebenga A."/>
            <person name="Kun R.S."/>
            <person name="Lubbers R.J."/>
            <person name="Makela M.R."/>
            <person name="Barry K."/>
            <person name="Chovatia M."/>
            <person name="Clum A."/>
            <person name="Daum C."/>
            <person name="Haridas S."/>
            <person name="He G."/>
            <person name="LaButti K."/>
            <person name="Lipzen A."/>
            <person name="Mondo S."/>
            <person name="Riley R."/>
            <person name="Salamov A."/>
            <person name="Simmons B.A."/>
            <person name="Magnuson J.K."/>
            <person name="Henrissat B."/>
            <person name="Mortensen U.H."/>
            <person name="Larsen T.O."/>
            <person name="Devries R.P."/>
            <person name="Grigoriev I.V."/>
            <person name="Machida M."/>
            <person name="Baker S.E."/>
            <person name="Andersen M.R."/>
        </authorList>
    </citation>
    <scope>NUCLEOTIDE SEQUENCE [LARGE SCALE GENOMIC DNA]</scope>
    <source>
        <strain evidence="3 4">IBT 29228</strain>
    </source>
</reference>
<feature type="domain" description="PBP" evidence="2">
    <location>
        <begin position="149"/>
        <end position="304"/>
    </location>
</feature>
<evidence type="ECO:0000313" key="4">
    <source>
        <dbReference type="Proteomes" id="UP000326198"/>
    </source>
</evidence>
<dbReference type="Gene3D" id="3.40.190.10">
    <property type="entry name" value="Periplasmic binding protein-like II"/>
    <property type="match status" value="2"/>
</dbReference>
<gene>
    <name evidence="3" type="ORF">BDV26DRAFT_304518</name>
</gene>
<dbReference type="PANTHER" id="PTHR37945:SF1">
    <property type="entry name" value="EXTRACELLULAR TUNGSTATE BINDING PROTEIN"/>
    <property type="match status" value="1"/>
</dbReference>
<dbReference type="OrthoDB" id="10260248at2759"/>
<evidence type="ECO:0000313" key="3">
    <source>
        <dbReference type="EMBL" id="KAE8382962.1"/>
    </source>
</evidence>
<accession>A0A5N7BMC8</accession>
<dbReference type="EMBL" id="ML736158">
    <property type="protein sequence ID" value="KAE8382962.1"/>
    <property type="molecule type" value="Genomic_DNA"/>
</dbReference>
<dbReference type="PANTHER" id="PTHR37945">
    <property type="entry name" value="EXTRACELLULAR TUNGSTATE BINDING PROTEIN"/>
    <property type="match status" value="1"/>
</dbReference>
<name>A0A5N7BMC8_9EURO</name>